<sequence length="178" mass="20143">MNTSATSSESRDFMAPTCPKPTEIRHQLPPTVATNKIVPRPQNASSGRIRMPTPNPNHLKLFKNQTATKVYEITCNHSLKTARRVTGQTRNAPPRTAIPSNRSAVTREMYYLNHRMSTIPPRCSRSEGGGDHSFWRSLRRPHAPSHATHNDAEVKRKKKDWRVKVFAAQMLLLIIVSL</sequence>
<feature type="compositionally biased region" description="Basic and acidic residues" evidence="1">
    <location>
        <begin position="124"/>
        <end position="134"/>
    </location>
</feature>
<protein>
    <submittedName>
        <fullName evidence="2">Uncharacterized protein</fullName>
    </submittedName>
</protein>
<dbReference type="Proteomes" id="UP000266723">
    <property type="component" value="Unassembled WGS sequence"/>
</dbReference>
<feature type="region of interest" description="Disordered" evidence="1">
    <location>
        <begin position="1"/>
        <end position="24"/>
    </location>
</feature>
<evidence type="ECO:0000313" key="3">
    <source>
        <dbReference type="Proteomes" id="UP000266723"/>
    </source>
</evidence>
<name>A0ABQ7C2G5_BRACR</name>
<proteinExistence type="predicted"/>
<organism evidence="2 3">
    <name type="scientific">Brassica cretica</name>
    <name type="common">Mustard</name>
    <dbReference type="NCBI Taxonomy" id="69181"/>
    <lineage>
        <taxon>Eukaryota</taxon>
        <taxon>Viridiplantae</taxon>
        <taxon>Streptophyta</taxon>
        <taxon>Embryophyta</taxon>
        <taxon>Tracheophyta</taxon>
        <taxon>Spermatophyta</taxon>
        <taxon>Magnoliopsida</taxon>
        <taxon>eudicotyledons</taxon>
        <taxon>Gunneridae</taxon>
        <taxon>Pentapetalae</taxon>
        <taxon>rosids</taxon>
        <taxon>malvids</taxon>
        <taxon>Brassicales</taxon>
        <taxon>Brassicaceae</taxon>
        <taxon>Brassiceae</taxon>
        <taxon>Brassica</taxon>
    </lineage>
</organism>
<comment type="caution">
    <text evidence="2">The sequence shown here is derived from an EMBL/GenBank/DDBJ whole genome shotgun (WGS) entry which is preliminary data.</text>
</comment>
<feature type="region of interest" description="Disordered" evidence="1">
    <location>
        <begin position="121"/>
        <end position="155"/>
    </location>
</feature>
<evidence type="ECO:0000313" key="2">
    <source>
        <dbReference type="EMBL" id="KAF3545744.1"/>
    </source>
</evidence>
<evidence type="ECO:0000256" key="1">
    <source>
        <dbReference type="SAM" id="MobiDB-lite"/>
    </source>
</evidence>
<reference evidence="2 3" key="1">
    <citation type="journal article" date="2020" name="BMC Genomics">
        <title>Intraspecific diversification of the crop wild relative Brassica cretica Lam. using demographic model selection.</title>
        <authorList>
            <person name="Kioukis A."/>
            <person name="Michalopoulou V.A."/>
            <person name="Briers L."/>
            <person name="Pirintsos S."/>
            <person name="Studholme D.J."/>
            <person name="Pavlidis P."/>
            <person name="Sarris P.F."/>
        </authorList>
    </citation>
    <scope>NUCLEOTIDE SEQUENCE [LARGE SCALE GENOMIC DNA]</scope>
    <source>
        <strain evidence="3">cv. PFS-1207/04</strain>
    </source>
</reference>
<dbReference type="EMBL" id="QGKV02000832">
    <property type="protein sequence ID" value="KAF3545744.1"/>
    <property type="molecule type" value="Genomic_DNA"/>
</dbReference>
<gene>
    <name evidence="2" type="ORF">DY000_02002718</name>
</gene>
<keyword evidence="3" id="KW-1185">Reference proteome</keyword>
<accession>A0ABQ7C2G5</accession>